<evidence type="ECO:0000256" key="7">
    <source>
        <dbReference type="ARBA" id="ARBA00022553"/>
    </source>
</evidence>
<dbReference type="InterPro" id="IPR003960">
    <property type="entry name" value="ATPase_AAA_CS"/>
</dbReference>
<dbReference type="GO" id="GO:0016887">
    <property type="term" value="F:ATP hydrolysis activity"/>
    <property type="evidence" value="ECO:0007669"/>
    <property type="project" value="InterPro"/>
</dbReference>
<feature type="domain" description="AAA+ ATPase" evidence="19">
    <location>
        <begin position="252"/>
        <end position="399"/>
    </location>
</feature>
<dbReference type="InterPro" id="IPR004201">
    <property type="entry name" value="Cdc48_dom2"/>
</dbReference>
<comment type="function">
    <text evidence="18">Required for vesicle-mediated transport. Catalyzes the fusion of transport vesicles within the Golgi cisternae. Is also required for transport from the endoplasmic reticulum to the Golgi stack. Seems to function as a fusion protein required for the delivery of cargo proteins to all compartments of the Golgi stack independent of vesicle origin.</text>
</comment>
<evidence type="ECO:0000313" key="22">
    <source>
        <dbReference type="Ensembl" id="ENSOTSP00005020208.2"/>
    </source>
</evidence>
<keyword evidence="14 18" id="KW-0653">Protein transport</keyword>
<evidence type="ECO:0000313" key="23">
    <source>
        <dbReference type="Proteomes" id="UP000694402"/>
    </source>
</evidence>
<keyword evidence="9" id="KW-0677">Repeat</keyword>
<dbReference type="GeneTree" id="ENSGT00530000064085"/>
<keyword evidence="23" id="KW-1185">Reference proteome</keyword>
<dbReference type="Pfam" id="PF02933">
    <property type="entry name" value="CDC48_2"/>
    <property type="match status" value="1"/>
</dbReference>
<evidence type="ECO:0000256" key="16">
    <source>
        <dbReference type="ARBA" id="ARBA00046527"/>
    </source>
</evidence>
<dbReference type="Gene3D" id="3.40.50.300">
    <property type="entry name" value="P-loop containing nucleotide triphosphate hydrolases"/>
    <property type="match status" value="2"/>
</dbReference>
<sequence>MLLATMQAARCPTDDLSLTNCAVVSEKDLQSGQHVTVKTTPTHKFVFTTKAHHAIVPGTIAFSLPQRKWAGLSIGQEVEVANYNFDKSQQCIGAMTIEIDFLQKKSTDTSPYDSDKMASEFIQQFNNQGFSVTQQMVFSFCDKLFGLVIKDIEAMDASILKGEPASGKKQKIDIGLLVGNSQVVFEKAESSSLTLVGKAKTKEQRQSIINPDWNFERMGIGGLDKEFSDIFRRAFASRVFPPDIVEQMGCKHVKGILLFGPPGCGKTLMARQIGKMLNSREPKIVNGPEILNKFVGESEANIRKLFADAEEEQKRLGANSGLHIIIFDELDAICKQRGTGQGSTGVHDTVVNQLLSKIDGVEQLNNILVIGMTNRPDLIDDALMRPGRFEVKMEIGLPDEKGRVQILNIHTNKMRDFGLLAPDVDVKELAAGTKNYSGAELEGLVRAAQSTAMNRHIKATATVEVDTERAEKLQVTRSDFMGSLNNDIKPAFGSNQEDYASYIMNGIIKWGDPVTRVLDDGELLVQQTKNSDRTPLVAVLLEGPPHSGKTALAAQISESSEFPFIKICSPDKMIGFSENSKCLAIKKIFEDAYKSQLSCVVVDDIERLLDYVPIGPRFSNMVLQALLVLLKKTPPKGRKLLIIGTTSRKEVLQEMEMLDAFSTTIHVPNISTGEHLVEALEYFSKRVTIGQHVKGKRVWIGIKKLLMLIEMSLQMDVEYRVTKFLQLLRDEGA</sequence>
<dbReference type="AlphaFoldDB" id="A0A8C8D261"/>
<dbReference type="InterPro" id="IPR003959">
    <property type="entry name" value="ATPase_AAA_core"/>
</dbReference>
<evidence type="ECO:0000256" key="14">
    <source>
        <dbReference type="ARBA" id="ARBA00022927"/>
    </source>
</evidence>
<dbReference type="Pfam" id="PF21964">
    <property type="entry name" value="NSF_ATPase_lid"/>
    <property type="match status" value="1"/>
</dbReference>
<dbReference type="SUPFAM" id="SSF54585">
    <property type="entry name" value="Cdc48 domain 2-like"/>
    <property type="match status" value="1"/>
</dbReference>
<evidence type="ECO:0000259" key="19">
    <source>
        <dbReference type="SMART" id="SM00382"/>
    </source>
</evidence>
<evidence type="ECO:0000256" key="9">
    <source>
        <dbReference type="ARBA" id="ARBA00022737"/>
    </source>
</evidence>
<dbReference type="EC" id="3.6.4.6" evidence="3 18"/>
<dbReference type="FunFam" id="2.40.40.20:FF:000006">
    <property type="entry name" value="vesicle-fusing ATPase isoform X1"/>
    <property type="match status" value="1"/>
</dbReference>
<evidence type="ECO:0000256" key="3">
    <source>
        <dbReference type="ARBA" id="ARBA00012674"/>
    </source>
</evidence>
<dbReference type="FunFam" id="3.40.50.300:FF:000166">
    <property type="entry name" value="vesicle-fusing ATPase isoform X1"/>
    <property type="match status" value="1"/>
</dbReference>
<keyword evidence="13 18" id="KW-0460">Magnesium</keyword>
<dbReference type="FunFam" id="3.10.330.10:FF:000003">
    <property type="entry name" value="vesicle-fusing ATPase isoform X1"/>
    <property type="match status" value="1"/>
</dbReference>
<dbReference type="InterPro" id="IPR039812">
    <property type="entry name" value="Vesicle-fus_ATPase"/>
</dbReference>
<dbReference type="InterPro" id="IPR003593">
    <property type="entry name" value="AAA+_ATPase"/>
</dbReference>
<evidence type="ECO:0000259" key="21">
    <source>
        <dbReference type="SMART" id="SM01073"/>
    </source>
</evidence>
<evidence type="ECO:0000256" key="4">
    <source>
        <dbReference type="ARBA" id="ARBA00019912"/>
    </source>
</evidence>
<dbReference type="FunFam" id="1.10.8.60:FF:000026">
    <property type="entry name" value="vesicle-fusing ATPase isoform X1"/>
    <property type="match status" value="1"/>
</dbReference>
<dbReference type="InterPro" id="IPR003338">
    <property type="entry name" value="CDC4_N-term_subdom"/>
</dbReference>
<dbReference type="GO" id="GO:0046872">
    <property type="term" value="F:metal ion binding"/>
    <property type="evidence" value="ECO:0007669"/>
    <property type="project" value="UniProtKB-UniRule"/>
</dbReference>
<dbReference type="GO" id="GO:0005795">
    <property type="term" value="C:Golgi stack"/>
    <property type="evidence" value="ECO:0007669"/>
    <property type="project" value="TreeGrafter"/>
</dbReference>
<reference evidence="22" key="2">
    <citation type="submission" date="2025-09" db="UniProtKB">
        <authorList>
            <consortium name="Ensembl"/>
        </authorList>
    </citation>
    <scope>IDENTIFICATION</scope>
</reference>
<keyword evidence="11 18" id="KW-0378">Hydrolase</keyword>
<evidence type="ECO:0000259" key="20">
    <source>
        <dbReference type="SMART" id="SM01072"/>
    </source>
</evidence>
<keyword evidence="8 18" id="KW-0479">Metal-binding</keyword>
<name>A0A8C8D261_ONCTS</name>
<keyword evidence="18" id="KW-0931">ER-Golgi transport</keyword>
<feature type="domain" description="CDC48" evidence="20">
    <location>
        <begin position="111"/>
        <end position="183"/>
    </location>
</feature>
<evidence type="ECO:0000256" key="18">
    <source>
        <dbReference type="RuleBase" id="RU367045"/>
    </source>
</evidence>
<dbReference type="Pfam" id="PF02359">
    <property type="entry name" value="CDC48_N"/>
    <property type="match status" value="1"/>
</dbReference>
<comment type="subcellular location">
    <subcellularLocation>
        <location evidence="1 18">Cytoplasm</location>
    </subcellularLocation>
</comment>
<dbReference type="SMART" id="SM00382">
    <property type="entry name" value="AAA"/>
    <property type="match status" value="2"/>
</dbReference>
<dbReference type="Pfam" id="PF17862">
    <property type="entry name" value="AAA_lid_3"/>
    <property type="match status" value="1"/>
</dbReference>
<organism evidence="22 23">
    <name type="scientific">Oncorhynchus tshawytscha</name>
    <name type="common">Chinook salmon</name>
    <name type="synonym">Salmo tshawytscha</name>
    <dbReference type="NCBI Taxonomy" id="74940"/>
    <lineage>
        <taxon>Eukaryota</taxon>
        <taxon>Metazoa</taxon>
        <taxon>Chordata</taxon>
        <taxon>Craniata</taxon>
        <taxon>Vertebrata</taxon>
        <taxon>Euteleostomi</taxon>
        <taxon>Actinopterygii</taxon>
        <taxon>Neopterygii</taxon>
        <taxon>Teleostei</taxon>
        <taxon>Protacanthopterygii</taxon>
        <taxon>Salmoniformes</taxon>
        <taxon>Salmonidae</taxon>
        <taxon>Salmoninae</taxon>
        <taxon>Oncorhynchus</taxon>
    </lineage>
</organism>
<dbReference type="SUPFAM" id="SSF50692">
    <property type="entry name" value="ADC-like"/>
    <property type="match status" value="1"/>
</dbReference>
<dbReference type="PROSITE" id="PS00674">
    <property type="entry name" value="AAA"/>
    <property type="match status" value="1"/>
</dbReference>
<keyword evidence="6 18" id="KW-0963">Cytoplasm</keyword>
<dbReference type="GO" id="GO:0035494">
    <property type="term" value="P:SNARE complex disassembly"/>
    <property type="evidence" value="ECO:0007669"/>
    <property type="project" value="InterPro"/>
</dbReference>
<evidence type="ECO:0000256" key="12">
    <source>
        <dbReference type="ARBA" id="ARBA00022840"/>
    </source>
</evidence>
<dbReference type="Gene3D" id="1.10.8.60">
    <property type="match status" value="2"/>
</dbReference>
<keyword evidence="12 18" id="KW-0067">ATP-binding</keyword>
<gene>
    <name evidence="22" type="primary">LOC112252241</name>
</gene>
<dbReference type="SMART" id="SM01073">
    <property type="entry name" value="CDC48_N"/>
    <property type="match status" value="1"/>
</dbReference>
<dbReference type="FunFam" id="3.40.50.300:FF:000187">
    <property type="entry name" value="Vesicular-fusion ATPase SEC18"/>
    <property type="match status" value="1"/>
</dbReference>
<dbReference type="InterPro" id="IPR027417">
    <property type="entry name" value="P-loop_NTPase"/>
</dbReference>
<comment type="subunit">
    <text evidence="16">Homohexamer. Interacts with GABARAP and GABARAPL2. Interacts with GRIA2. Interacts with PLK2, leading to disrupt the interaction with GRIA2. Interacts with MUSK; may regulate MUSK endocytosis and activity. Interacts with CDK16.</text>
</comment>
<evidence type="ECO:0000256" key="11">
    <source>
        <dbReference type="ARBA" id="ARBA00022801"/>
    </source>
</evidence>
<dbReference type="SMART" id="SM01072">
    <property type="entry name" value="CDC48_2"/>
    <property type="match status" value="1"/>
</dbReference>
<proteinExistence type="inferred from homology"/>
<dbReference type="Gene3D" id="2.40.40.20">
    <property type="match status" value="1"/>
</dbReference>
<dbReference type="GO" id="GO:0006891">
    <property type="term" value="P:intra-Golgi vesicle-mediated transport"/>
    <property type="evidence" value="ECO:0007669"/>
    <property type="project" value="TreeGrafter"/>
</dbReference>
<evidence type="ECO:0000256" key="6">
    <source>
        <dbReference type="ARBA" id="ARBA00022490"/>
    </source>
</evidence>
<keyword evidence="7" id="KW-0597">Phosphoprotein</keyword>
<dbReference type="Ensembl" id="ENSOTST00005021981.2">
    <property type="protein sequence ID" value="ENSOTSP00005020208.2"/>
    <property type="gene ID" value="ENSOTSG00005009601.2"/>
</dbReference>
<dbReference type="CDD" id="cd00009">
    <property type="entry name" value="AAA"/>
    <property type="match status" value="1"/>
</dbReference>
<keyword evidence="5 18" id="KW-0813">Transport</keyword>
<protein>
    <recommendedName>
        <fullName evidence="4 18">Vesicle-fusing ATPase</fullName>
        <ecNumber evidence="3 18">3.6.4.6</ecNumber>
    </recommendedName>
</protein>
<keyword evidence="10 18" id="KW-0547">Nucleotide-binding</keyword>
<evidence type="ECO:0000256" key="15">
    <source>
        <dbReference type="ARBA" id="ARBA00022990"/>
    </source>
</evidence>
<dbReference type="InterPro" id="IPR029067">
    <property type="entry name" value="CDC48_domain_2-like_sf"/>
</dbReference>
<reference evidence="22" key="1">
    <citation type="submission" date="2025-08" db="UniProtKB">
        <authorList>
            <consortium name="Ensembl"/>
        </authorList>
    </citation>
    <scope>IDENTIFICATION</scope>
</reference>
<dbReference type="Pfam" id="PF00004">
    <property type="entry name" value="AAA"/>
    <property type="match status" value="2"/>
</dbReference>
<dbReference type="InterPro" id="IPR041569">
    <property type="entry name" value="AAA_lid_3"/>
</dbReference>
<evidence type="ECO:0000256" key="8">
    <source>
        <dbReference type="ARBA" id="ARBA00022723"/>
    </source>
</evidence>
<comment type="similarity">
    <text evidence="2 18">Belongs to the AAA ATPase family.</text>
</comment>
<evidence type="ECO:0000256" key="5">
    <source>
        <dbReference type="ARBA" id="ARBA00022448"/>
    </source>
</evidence>
<dbReference type="SUPFAM" id="SSF52540">
    <property type="entry name" value="P-loop containing nucleoside triphosphate hydrolases"/>
    <property type="match status" value="2"/>
</dbReference>
<comment type="cofactor">
    <cofactor evidence="18">
        <name>Mg(2+)</name>
        <dbReference type="ChEBI" id="CHEBI:18420"/>
    </cofactor>
    <text evidence="18">Binds 1 Mg(2+) ion per subunit.</text>
</comment>
<dbReference type="PANTHER" id="PTHR23078:SF3">
    <property type="entry name" value="VESICLE-FUSING ATPASE"/>
    <property type="match status" value="1"/>
</dbReference>
<feature type="domain" description="AAA+ ATPase" evidence="19">
    <location>
        <begin position="535"/>
        <end position="671"/>
    </location>
</feature>
<dbReference type="Gene3D" id="3.10.330.10">
    <property type="match status" value="1"/>
</dbReference>
<dbReference type="Proteomes" id="UP000694402">
    <property type="component" value="Unassembled WGS sequence"/>
</dbReference>
<evidence type="ECO:0000256" key="2">
    <source>
        <dbReference type="ARBA" id="ARBA00006914"/>
    </source>
</evidence>
<evidence type="ECO:0000256" key="17">
    <source>
        <dbReference type="ARBA" id="ARBA00048883"/>
    </source>
</evidence>
<evidence type="ECO:0000256" key="13">
    <source>
        <dbReference type="ARBA" id="ARBA00022842"/>
    </source>
</evidence>
<feature type="domain" description="CDC48 N-terminal subdomain" evidence="21">
    <location>
        <begin position="5"/>
        <end position="85"/>
    </location>
</feature>
<comment type="catalytic activity">
    <reaction evidence="17 18">
        <text>ATP + H2O = ADP + phosphate + H(+)</text>
        <dbReference type="Rhea" id="RHEA:13065"/>
        <dbReference type="ChEBI" id="CHEBI:15377"/>
        <dbReference type="ChEBI" id="CHEBI:15378"/>
        <dbReference type="ChEBI" id="CHEBI:30616"/>
        <dbReference type="ChEBI" id="CHEBI:43474"/>
        <dbReference type="ChEBI" id="CHEBI:456216"/>
        <dbReference type="EC" id="3.6.4.6"/>
    </reaction>
</comment>
<evidence type="ECO:0000256" key="1">
    <source>
        <dbReference type="ARBA" id="ARBA00004496"/>
    </source>
</evidence>
<dbReference type="GO" id="GO:0005524">
    <property type="term" value="F:ATP binding"/>
    <property type="evidence" value="ECO:0007669"/>
    <property type="project" value="UniProtKB-UniRule"/>
</dbReference>
<dbReference type="PANTHER" id="PTHR23078">
    <property type="entry name" value="VESICULAR-FUSION PROTEIN NSF"/>
    <property type="match status" value="1"/>
</dbReference>
<dbReference type="InterPro" id="IPR054419">
    <property type="entry name" value="NSF_ATPase_lid"/>
</dbReference>
<dbReference type="InterPro" id="IPR009010">
    <property type="entry name" value="Asp_de-COase-like_dom_sf"/>
</dbReference>
<dbReference type="FunFam" id="1.10.8.60:FF:000031">
    <property type="entry name" value="vesicle-fusing ATPase isoform X1"/>
    <property type="match status" value="1"/>
</dbReference>
<keyword evidence="15" id="KW-0007">Acetylation</keyword>
<dbReference type="GO" id="GO:0043001">
    <property type="term" value="P:Golgi to plasma membrane protein transport"/>
    <property type="evidence" value="ECO:0007669"/>
    <property type="project" value="TreeGrafter"/>
</dbReference>
<dbReference type="CDD" id="cd19504">
    <property type="entry name" value="RecA-like_NSF-SEC18_r1-like"/>
    <property type="match status" value="1"/>
</dbReference>
<evidence type="ECO:0000256" key="10">
    <source>
        <dbReference type="ARBA" id="ARBA00022741"/>
    </source>
</evidence>
<accession>A0A8C8D261</accession>